<evidence type="ECO:0000256" key="1">
    <source>
        <dbReference type="ARBA" id="ARBA00022741"/>
    </source>
</evidence>
<dbReference type="RefSeq" id="WP_073613681.1">
    <property type="nucleotide sequence ID" value="NZ_FRFE01000010.1"/>
</dbReference>
<keyword evidence="1" id="KW-0547">Nucleotide-binding</keyword>
<gene>
    <name evidence="7" type="ORF">SAMN02745220_02391</name>
</gene>
<dbReference type="Pfam" id="PF04851">
    <property type="entry name" value="ResIII"/>
    <property type="match status" value="1"/>
</dbReference>
<keyword evidence="4" id="KW-0067">ATP-binding</keyword>
<dbReference type="InterPro" id="IPR001650">
    <property type="entry name" value="Helicase_C-like"/>
</dbReference>
<dbReference type="GO" id="GO:0004386">
    <property type="term" value="F:helicase activity"/>
    <property type="evidence" value="ECO:0007669"/>
    <property type="project" value="UniProtKB-KW"/>
</dbReference>
<organism evidence="7 8">
    <name type="scientific">Desulfopila aestuarii DSM 18488</name>
    <dbReference type="NCBI Taxonomy" id="1121416"/>
    <lineage>
        <taxon>Bacteria</taxon>
        <taxon>Pseudomonadati</taxon>
        <taxon>Thermodesulfobacteriota</taxon>
        <taxon>Desulfobulbia</taxon>
        <taxon>Desulfobulbales</taxon>
        <taxon>Desulfocapsaceae</taxon>
        <taxon>Desulfopila</taxon>
    </lineage>
</organism>
<dbReference type="InterPro" id="IPR027417">
    <property type="entry name" value="P-loop_NTPase"/>
</dbReference>
<reference evidence="7 8" key="1">
    <citation type="submission" date="2016-12" db="EMBL/GenBank/DDBJ databases">
        <authorList>
            <person name="Song W.-J."/>
            <person name="Kurnit D.M."/>
        </authorList>
    </citation>
    <scope>NUCLEOTIDE SEQUENCE [LARGE SCALE GENOMIC DNA]</scope>
    <source>
        <strain evidence="7 8">DSM 18488</strain>
    </source>
</reference>
<dbReference type="GO" id="GO:0003677">
    <property type="term" value="F:DNA binding"/>
    <property type="evidence" value="ECO:0007669"/>
    <property type="project" value="InterPro"/>
</dbReference>
<dbReference type="InterPro" id="IPR050615">
    <property type="entry name" value="ATP-dep_DNA_Helicase"/>
</dbReference>
<feature type="domain" description="Helicase ATP-binding" evidence="5">
    <location>
        <begin position="112"/>
        <end position="256"/>
    </location>
</feature>
<keyword evidence="2" id="KW-0378">Hydrolase</keyword>
<dbReference type="CDD" id="cd18785">
    <property type="entry name" value="SF2_C"/>
    <property type="match status" value="1"/>
</dbReference>
<dbReference type="EMBL" id="FRFE01000010">
    <property type="protein sequence ID" value="SHO48599.1"/>
    <property type="molecule type" value="Genomic_DNA"/>
</dbReference>
<dbReference type="Pfam" id="PF00271">
    <property type="entry name" value="Helicase_C"/>
    <property type="match status" value="1"/>
</dbReference>
<keyword evidence="8" id="KW-1185">Reference proteome</keyword>
<evidence type="ECO:0000313" key="8">
    <source>
        <dbReference type="Proteomes" id="UP000184603"/>
    </source>
</evidence>
<dbReference type="PROSITE" id="PS51192">
    <property type="entry name" value="HELICASE_ATP_BIND_1"/>
    <property type="match status" value="1"/>
</dbReference>
<evidence type="ECO:0000256" key="3">
    <source>
        <dbReference type="ARBA" id="ARBA00022806"/>
    </source>
</evidence>
<sequence length="449" mass="50473">MPTLTVTSDCLLSDIDFALEEELKKQLTIDNPQYLAAKKYGRWIGKKLKPTLKYYVPVPRGLRFPRGFSNQAIRICRELTGESPEIVDNRRLLPEVDFPFSGELRPYQQEAVELIEKRSFGVLEAGTGSGKTVMALAAIARRRQPTLVVVHTKELLYQWQERAATFLNSEVGLIGDGHFVIRPFTVAIVNTARKRVHELVPHFGHLIVDECHRVPAALFTDVVANFDCHYLLGLSATAFRSDDGLTRLIYYFMGDRIHKVDQGELQATGAIVKPQIIHQPTRFSYNYRGDYQALIKALTRHEGRNMQIVGDIINVVAEPDPGIALVVSDRVSHCELFTRLLAERGINVEMLTGQLSAEKRAEIVDAVREGRLQVLVATLQLISEGFDCPGLSTLFLTTPITFEGRLLQVIGRIMRPAANKQARVFDYVDEEVRALTRSANIRRKVLAGL</sequence>
<feature type="domain" description="Helicase C-terminal" evidence="6">
    <location>
        <begin position="307"/>
        <end position="449"/>
    </location>
</feature>
<dbReference type="STRING" id="1121416.SAMN02745220_02391"/>
<evidence type="ECO:0000259" key="5">
    <source>
        <dbReference type="PROSITE" id="PS51192"/>
    </source>
</evidence>
<evidence type="ECO:0000313" key="7">
    <source>
        <dbReference type="EMBL" id="SHO48599.1"/>
    </source>
</evidence>
<proteinExistence type="predicted"/>
<accession>A0A1M7Y7K2</accession>
<dbReference type="InterPro" id="IPR014001">
    <property type="entry name" value="Helicase_ATP-bd"/>
</dbReference>
<dbReference type="Proteomes" id="UP000184603">
    <property type="component" value="Unassembled WGS sequence"/>
</dbReference>
<dbReference type="Gene3D" id="3.40.50.300">
    <property type="entry name" value="P-loop containing nucleotide triphosphate hydrolases"/>
    <property type="match status" value="2"/>
</dbReference>
<evidence type="ECO:0000256" key="4">
    <source>
        <dbReference type="ARBA" id="ARBA00022840"/>
    </source>
</evidence>
<dbReference type="PROSITE" id="PS51194">
    <property type="entry name" value="HELICASE_CTER"/>
    <property type="match status" value="1"/>
</dbReference>
<dbReference type="GO" id="GO:0016787">
    <property type="term" value="F:hydrolase activity"/>
    <property type="evidence" value="ECO:0007669"/>
    <property type="project" value="UniProtKB-KW"/>
</dbReference>
<dbReference type="PANTHER" id="PTHR11274:SF0">
    <property type="entry name" value="GENERAL TRANSCRIPTION AND DNA REPAIR FACTOR IIH HELICASE SUBUNIT XPB"/>
    <property type="match status" value="1"/>
</dbReference>
<dbReference type="InterPro" id="IPR006935">
    <property type="entry name" value="Helicase/UvrB_N"/>
</dbReference>
<dbReference type="SMART" id="SM00490">
    <property type="entry name" value="HELICc"/>
    <property type="match status" value="1"/>
</dbReference>
<dbReference type="SMART" id="SM00487">
    <property type="entry name" value="DEXDc"/>
    <property type="match status" value="1"/>
</dbReference>
<dbReference type="CDD" id="cd17926">
    <property type="entry name" value="DEXHc_RE"/>
    <property type="match status" value="1"/>
</dbReference>
<dbReference type="OrthoDB" id="9804086at2"/>
<evidence type="ECO:0000259" key="6">
    <source>
        <dbReference type="PROSITE" id="PS51194"/>
    </source>
</evidence>
<dbReference type="GO" id="GO:0005524">
    <property type="term" value="F:ATP binding"/>
    <property type="evidence" value="ECO:0007669"/>
    <property type="project" value="UniProtKB-KW"/>
</dbReference>
<evidence type="ECO:0000256" key="2">
    <source>
        <dbReference type="ARBA" id="ARBA00022801"/>
    </source>
</evidence>
<dbReference type="SUPFAM" id="SSF52540">
    <property type="entry name" value="P-loop containing nucleoside triphosphate hydrolases"/>
    <property type="match status" value="2"/>
</dbReference>
<keyword evidence="3 7" id="KW-0347">Helicase</keyword>
<name>A0A1M7Y7K2_9BACT</name>
<dbReference type="AlphaFoldDB" id="A0A1M7Y7K2"/>
<dbReference type="PANTHER" id="PTHR11274">
    <property type="entry name" value="RAD25/XP-B DNA REPAIR HELICASE"/>
    <property type="match status" value="1"/>
</dbReference>
<protein>
    <submittedName>
        <fullName evidence="7">Superfamily II DNA or RNA helicase</fullName>
    </submittedName>
</protein>